<gene>
    <name evidence="2" type="ORF">GCM10011611_23850</name>
</gene>
<evidence type="ECO:0000313" key="3">
    <source>
        <dbReference type="Proteomes" id="UP000646365"/>
    </source>
</evidence>
<protein>
    <recommendedName>
        <fullName evidence="1">YjiS-like domain-containing protein</fullName>
    </recommendedName>
</protein>
<comment type="caution">
    <text evidence="2">The sequence shown here is derived from an EMBL/GenBank/DDBJ whole genome shotgun (WGS) entry which is preliminary data.</text>
</comment>
<proteinExistence type="predicted"/>
<keyword evidence="3" id="KW-1185">Reference proteome</keyword>
<evidence type="ECO:0000313" key="2">
    <source>
        <dbReference type="EMBL" id="GGF17285.1"/>
    </source>
</evidence>
<feature type="domain" description="YjiS-like" evidence="1">
    <location>
        <begin position="31"/>
        <end position="60"/>
    </location>
</feature>
<dbReference type="Proteomes" id="UP000646365">
    <property type="component" value="Unassembled WGS sequence"/>
</dbReference>
<dbReference type="AlphaFoldDB" id="A0A8J3E219"/>
<dbReference type="InterPro" id="IPR009506">
    <property type="entry name" value="YjiS-like"/>
</dbReference>
<reference evidence="2" key="2">
    <citation type="submission" date="2020-09" db="EMBL/GenBank/DDBJ databases">
        <authorList>
            <person name="Sun Q."/>
            <person name="Zhou Y."/>
        </authorList>
    </citation>
    <scope>NUCLEOTIDE SEQUENCE</scope>
    <source>
        <strain evidence="2">CGMCC 1.15725</strain>
    </source>
</reference>
<evidence type="ECO:0000259" key="1">
    <source>
        <dbReference type="Pfam" id="PF06568"/>
    </source>
</evidence>
<name>A0A8J3E219_9PROT</name>
<dbReference type="EMBL" id="BMJQ01000005">
    <property type="protein sequence ID" value="GGF17285.1"/>
    <property type="molecule type" value="Genomic_DNA"/>
</dbReference>
<organism evidence="2 3">
    <name type="scientific">Aliidongia dinghuensis</name>
    <dbReference type="NCBI Taxonomy" id="1867774"/>
    <lineage>
        <taxon>Bacteria</taxon>
        <taxon>Pseudomonadati</taxon>
        <taxon>Pseudomonadota</taxon>
        <taxon>Alphaproteobacteria</taxon>
        <taxon>Rhodospirillales</taxon>
        <taxon>Dongiaceae</taxon>
        <taxon>Aliidongia</taxon>
    </lineage>
</organism>
<reference evidence="2" key="1">
    <citation type="journal article" date="2014" name="Int. J. Syst. Evol. Microbiol.">
        <title>Complete genome sequence of Corynebacterium casei LMG S-19264T (=DSM 44701T), isolated from a smear-ripened cheese.</title>
        <authorList>
            <consortium name="US DOE Joint Genome Institute (JGI-PGF)"/>
            <person name="Walter F."/>
            <person name="Albersmeier A."/>
            <person name="Kalinowski J."/>
            <person name="Ruckert C."/>
        </authorList>
    </citation>
    <scope>NUCLEOTIDE SEQUENCE</scope>
    <source>
        <strain evidence="2">CGMCC 1.15725</strain>
    </source>
</reference>
<dbReference type="RefSeq" id="WP_189045890.1">
    <property type="nucleotide sequence ID" value="NZ_BMJQ01000005.1"/>
</dbReference>
<accession>A0A8J3E219</accession>
<sequence length="65" mass="7116">MSTAATLSTTLPGQSGGPIHLLLAAYRHVLARVERARMVEHLSGLDDRLLADMGLGRSDLWTLFR</sequence>
<dbReference type="Pfam" id="PF06568">
    <property type="entry name" value="YjiS-like"/>
    <property type="match status" value="1"/>
</dbReference>